<sequence length="62" mass="6816">MSRHTNLGVQLFDLLLVDLRGFFAASLEHAGRAFQKRPFPAVDHGGVDAELARKLSHCALTL</sequence>
<proteinExistence type="predicted"/>
<name>A0A1U7DE88_9RHOB</name>
<dbReference type="Proteomes" id="UP000186559">
    <property type="component" value="Plasmid pTPRO7"/>
</dbReference>
<geneLocation type="plasmid" evidence="2">
    <name>ptpro7</name>
</geneLocation>
<accession>A0A1U7DE88</accession>
<evidence type="ECO:0000313" key="2">
    <source>
        <dbReference type="Proteomes" id="UP000186559"/>
    </source>
</evidence>
<keyword evidence="1" id="KW-0614">Plasmid</keyword>
<gene>
    <name evidence="1" type="ORF">Ga0080559_TMP5049</name>
</gene>
<dbReference type="KEGG" id="tpro:Ga0080559_TMP5049"/>
<reference evidence="1 2" key="1">
    <citation type="submission" date="2016-03" db="EMBL/GenBank/DDBJ databases">
        <title>Deep-sea bacteria in the southern Pacific.</title>
        <authorList>
            <person name="Tang K."/>
        </authorList>
    </citation>
    <scope>NUCLEOTIDE SEQUENCE [LARGE SCALE GENOMIC DNA]</scope>
    <source>
        <strain evidence="1 2">JLT2016</strain>
        <plasmid evidence="2">Plasmid ptpro7</plasmid>
    </source>
</reference>
<dbReference type="AlphaFoldDB" id="A0A1U7DE88"/>
<keyword evidence="2" id="KW-1185">Reference proteome</keyword>
<protein>
    <submittedName>
        <fullName evidence="1">Uncharacterized protein</fullName>
    </submittedName>
</protein>
<dbReference type="EMBL" id="CP014803">
    <property type="protein sequence ID" value="APX26386.1"/>
    <property type="molecule type" value="Genomic_DNA"/>
</dbReference>
<evidence type="ECO:0000313" key="1">
    <source>
        <dbReference type="EMBL" id="APX26386.1"/>
    </source>
</evidence>
<organism evidence="1 2">
    <name type="scientific">Salipiger profundus</name>
    <dbReference type="NCBI Taxonomy" id="1229727"/>
    <lineage>
        <taxon>Bacteria</taxon>
        <taxon>Pseudomonadati</taxon>
        <taxon>Pseudomonadota</taxon>
        <taxon>Alphaproteobacteria</taxon>
        <taxon>Rhodobacterales</taxon>
        <taxon>Roseobacteraceae</taxon>
        <taxon>Salipiger</taxon>
    </lineage>
</organism>